<proteinExistence type="predicted"/>
<dbReference type="Proteomes" id="UP000486903">
    <property type="component" value="Unassembled WGS sequence"/>
</dbReference>
<dbReference type="EMBL" id="SXFB01000024">
    <property type="protein sequence ID" value="NFV27900.1"/>
    <property type="molecule type" value="Genomic_DNA"/>
</dbReference>
<gene>
    <name evidence="1" type="ORF">FDG31_17525</name>
</gene>
<organism evidence="1 2">
    <name type="scientific">Clostridium botulinum</name>
    <dbReference type="NCBI Taxonomy" id="1491"/>
    <lineage>
        <taxon>Bacteria</taxon>
        <taxon>Bacillati</taxon>
        <taxon>Bacillota</taxon>
        <taxon>Clostridia</taxon>
        <taxon>Eubacteriales</taxon>
        <taxon>Clostridiaceae</taxon>
        <taxon>Clostridium</taxon>
    </lineage>
</organism>
<protein>
    <submittedName>
        <fullName evidence="1">Uncharacterized protein</fullName>
    </submittedName>
</protein>
<dbReference type="RefSeq" id="WP_003373204.1">
    <property type="nucleotide sequence ID" value="NZ_JACBDA010000013.1"/>
</dbReference>
<reference evidence="1 2" key="1">
    <citation type="submission" date="2019-04" db="EMBL/GenBank/DDBJ databases">
        <title>Genome sequencing of Clostridium botulinum Groups I-IV and Clostridium butyricum.</title>
        <authorList>
            <person name="Brunt J."/>
            <person name="Van Vliet A.H.M."/>
            <person name="Stringer S.C."/>
            <person name="Carter A.T."/>
            <person name="Peck M.W."/>
        </authorList>
    </citation>
    <scope>NUCLEOTIDE SEQUENCE [LARGE SCALE GENOMIC DNA]</scope>
    <source>
        <strain evidence="1 2">BL81</strain>
    </source>
</reference>
<accession>A0A6B4JRL4</accession>
<evidence type="ECO:0000313" key="2">
    <source>
        <dbReference type="Proteomes" id="UP000486903"/>
    </source>
</evidence>
<evidence type="ECO:0000313" key="1">
    <source>
        <dbReference type="EMBL" id="NFV27900.1"/>
    </source>
</evidence>
<sequence>MKIEKMNKYSCQLGRKINYESRKNKEMKKIDIINKGIDLIKNGPKEVACDSAKEVILKNDQKQKIKRIEKNINSSYIDEDVKEKINDYIQKDIYKNIIIFDDEEKNELIEDFFKKNNNCIIYKSEIENIFNNYFQEVEEYKKRILLPSDKLIFQKIKQDISNNRTEHKSINQAIKETGKNVIEEIKKRDKMGMISIEEKEKIEFRIQYVDENPDHAMYNFFGCTVDFTNLYETSSKLMMKIKIKNVGTDFLHNIIVKNFQINNIDGFENDSYNLTEVCSYKDEQSIKNIILPGTNSQINFIFDVFNGLNIDGYEEIFQELTERLDISFSFDIKLNNEKTITQEFQIYCSRIDDGSKRYLIDSVTNTFEINEE</sequence>
<dbReference type="AlphaFoldDB" id="A0A6B4JRL4"/>
<comment type="caution">
    <text evidence="1">The sequence shown here is derived from an EMBL/GenBank/DDBJ whole genome shotgun (WGS) entry which is preliminary data.</text>
</comment>
<name>A0A6B4JRL4_CLOBO</name>